<gene>
    <name evidence="1" type="ORF">CUN49_00750</name>
</gene>
<proteinExistence type="predicted"/>
<accession>A0A2M8PIJ8</accession>
<protein>
    <submittedName>
        <fullName evidence="1">Uncharacterized protein</fullName>
    </submittedName>
</protein>
<dbReference type="Proteomes" id="UP000229681">
    <property type="component" value="Unassembled WGS sequence"/>
</dbReference>
<comment type="caution">
    <text evidence="1">The sequence shown here is derived from an EMBL/GenBank/DDBJ whole genome shotgun (WGS) entry which is preliminary data.</text>
</comment>
<reference evidence="1 2" key="1">
    <citation type="submission" date="2017-11" db="EMBL/GenBank/DDBJ databases">
        <title>Evolution of Phototrophy in the Chloroflexi Phylum Driven by Horizontal Gene Transfer.</title>
        <authorList>
            <person name="Ward L.M."/>
            <person name="Hemp J."/>
            <person name="Shih P.M."/>
            <person name="Mcglynn S.E."/>
            <person name="Fischer W."/>
        </authorList>
    </citation>
    <scope>NUCLEOTIDE SEQUENCE [LARGE SCALE GENOMIC DNA]</scope>
    <source>
        <strain evidence="1">JP3_13</strain>
    </source>
</reference>
<evidence type="ECO:0000313" key="2">
    <source>
        <dbReference type="Proteomes" id="UP000229681"/>
    </source>
</evidence>
<name>A0A2M8PIJ8_9CHLR</name>
<dbReference type="EMBL" id="PGTM01000004">
    <property type="protein sequence ID" value="PJF37372.1"/>
    <property type="molecule type" value="Genomic_DNA"/>
</dbReference>
<sequence>MPYSLDLQDHVAFDIQATPVEILVPEALSFQWILNGKALAFVAANATRQVVDAWVAKQLELLKTWDPNRIAFALNSFAAPDCVVTPYARQRLNDLVRQTARITSRSCTIIMRSALGMPVVLMSNAINSAARRYMKSQNVVFYRHEDGIRWLQRRIAEGEYINQTSTENP</sequence>
<evidence type="ECO:0000313" key="1">
    <source>
        <dbReference type="EMBL" id="PJF37372.1"/>
    </source>
</evidence>
<organism evidence="1 2">
    <name type="scientific">Candidatus Thermofonsia Clade 1 bacterium</name>
    <dbReference type="NCBI Taxonomy" id="2364210"/>
    <lineage>
        <taxon>Bacteria</taxon>
        <taxon>Bacillati</taxon>
        <taxon>Chloroflexota</taxon>
        <taxon>Candidatus Thermofontia</taxon>
        <taxon>Candidatus Thermofonsia Clade 1</taxon>
    </lineage>
</organism>
<dbReference type="AlphaFoldDB" id="A0A2M8PIJ8"/>